<keyword evidence="7" id="KW-0812">Transmembrane</keyword>
<dbReference type="Proteomes" id="UP001065322">
    <property type="component" value="Chromosome"/>
</dbReference>
<feature type="domain" description="HAMP" evidence="10">
    <location>
        <begin position="294"/>
        <end position="347"/>
    </location>
</feature>
<evidence type="ECO:0000313" key="11">
    <source>
        <dbReference type="EMBL" id="UXD87009.1"/>
    </source>
</evidence>
<evidence type="ECO:0000256" key="6">
    <source>
        <dbReference type="SAM" id="Coils"/>
    </source>
</evidence>
<keyword evidence="2" id="KW-0997">Cell inner membrane</keyword>
<proteinExistence type="inferred from homology"/>
<dbReference type="EMBL" id="CP054475">
    <property type="protein sequence ID" value="UXD87009.1"/>
    <property type="molecule type" value="Genomic_DNA"/>
</dbReference>
<dbReference type="SMART" id="SM00304">
    <property type="entry name" value="HAMP"/>
    <property type="match status" value="1"/>
</dbReference>
<dbReference type="SUPFAM" id="SSF58104">
    <property type="entry name" value="Methyl-accepting chemotaxis protein (MCP) signaling domain"/>
    <property type="match status" value="1"/>
</dbReference>
<dbReference type="Gene3D" id="1.10.287.950">
    <property type="entry name" value="Methyl-accepting chemotaxis protein"/>
    <property type="match status" value="1"/>
</dbReference>
<dbReference type="CDD" id="cd11386">
    <property type="entry name" value="MCP_signal"/>
    <property type="match status" value="1"/>
</dbReference>
<dbReference type="PROSITE" id="PS50111">
    <property type="entry name" value="CHEMOTAXIS_TRANSDUC_2"/>
    <property type="match status" value="1"/>
</dbReference>
<evidence type="ECO:0000259" key="10">
    <source>
        <dbReference type="PROSITE" id="PS50885"/>
    </source>
</evidence>
<dbReference type="Pfam" id="PF00015">
    <property type="entry name" value="MCPsignal"/>
    <property type="match status" value="1"/>
</dbReference>
<reference evidence="12" key="1">
    <citation type="submission" date="2020-06" db="EMBL/GenBank/DDBJ databases">
        <title>Thalassolituus marinus alknpb1M-1, a hydrocarbon-degrading bacterium isolated from the deep-sea overlying water using an in-situ strategy from the South China Sea basin.</title>
        <authorList>
            <person name="Dong C."/>
            <person name="Chen Y."/>
            <person name="Shao Z."/>
        </authorList>
    </citation>
    <scope>NUCLEOTIDE SEQUENCE [LARGE SCALE GENOMIC DNA]</scope>
    <source>
        <strain evidence="12">alknpb1M-1</strain>
    </source>
</reference>
<evidence type="ECO:0000259" key="8">
    <source>
        <dbReference type="PROSITE" id="PS50111"/>
    </source>
</evidence>
<dbReference type="InterPro" id="IPR000727">
    <property type="entry name" value="T_SNARE_dom"/>
</dbReference>
<feature type="domain" description="Methyl-accepting transducer" evidence="8">
    <location>
        <begin position="352"/>
        <end position="588"/>
    </location>
</feature>
<comment type="similarity">
    <text evidence="4">Belongs to the methyl-accepting chemotaxis (MCP) protein family.</text>
</comment>
<accession>A0ABY6AAM0</accession>
<dbReference type="CDD" id="cd06225">
    <property type="entry name" value="HAMP"/>
    <property type="match status" value="1"/>
</dbReference>
<protein>
    <submittedName>
        <fullName evidence="11">Methyl-accepting chemotaxis protein</fullName>
    </submittedName>
</protein>
<dbReference type="PROSITE" id="PS50885">
    <property type="entry name" value="HAMP"/>
    <property type="match status" value="1"/>
</dbReference>
<keyword evidence="7" id="KW-0472">Membrane</keyword>
<dbReference type="InterPro" id="IPR003660">
    <property type="entry name" value="HAMP_dom"/>
</dbReference>
<feature type="transmembrane region" description="Helical" evidence="7">
    <location>
        <begin position="270"/>
        <end position="292"/>
    </location>
</feature>
<evidence type="ECO:0000313" key="12">
    <source>
        <dbReference type="Proteomes" id="UP001065322"/>
    </source>
</evidence>
<dbReference type="PROSITE" id="PS50192">
    <property type="entry name" value="T_SNARE"/>
    <property type="match status" value="1"/>
</dbReference>
<dbReference type="RefSeq" id="WP_260998923.1">
    <property type="nucleotide sequence ID" value="NZ_CP054475.1"/>
</dbReference>
<keyword evidence="2" id="KW-1003">Cell membrane</keyword>
<dbReference type="InterPro" id="IPR004089">
    <property type="entry name" value="MCPsignal_dom"/>
</dbReference>
<name>A0ABY6AAM0_9GAMM</name>
<evidence type="ECO:0000256" key="4">
    <source>
        <dbReference type="ARBA" id="ARBA00029447"/>
    </source>
</evidence>
<keyword evidence="12" id="KW-1185">Reference proteome</keyword>
<dbReference type="SMART" id="SM01358">
    <property type="entry name" value="HBM"/>
    <property type="match status" value="1"/>
</dbReference>
<dbReference type="PANTHER" id="PTHR32089:SF120">
    <property type="entry name" value="METHYL-ACCEPTING CHEMOTAXIS PROTEIN TLPQ"/>
    <property type="match status" value="1"/>
</dbReference>
<evidence type="ECO:0000256" key="1">
    <source>
        <dbReference type="ARBA" id="ARBA00004429"/>
    </source>
</evidence>
<keyword evidence="3 5" id="KW-0807">Transducer</keyword>
<evidence type="ECO:0000259" key="9">
    <source>
        <dbReference type="PROSITE" id="PS50192"/>
    </source>
</evidence>
<feature type="domain" description="T-SNARE coiled-coil homology" evidence="9">
    <location>
        <begin position="539"/>
        <end position="601"/>
    </location>
</feature>
<feature type="coiled-coil region" evidence="6">
    <location>
        <begin position="423"/>
        <end position="450"/>
    </location>
</feature>
<dbReference type="PANTHER" id="PTHR32089">
    <property type="entry name" value="METHYL-ACCEPTING CHEMOTAXIS PROTEIN MCPB"/>
    <property type="match status" value="1"/>
</dbReference>
<sequence>MVIDNFSIKSKHSLILVLVIFGLIFTSALSVQQFSRLGELSDVLYQQQTLNNDILLLRRNEKDFLARKDMKYVEQFDVTAEKTLEDISHLTDHMQELGLSTTSLLQQLKTQVANYRTIFDSLAQAQQEIGLDPKSGLYGGLRQAVHDIETSAKSSDDYELLYYMLMLRRHEKDFMLRSDPSYMEKFKAGINDFSQALERSSLAGDNKVRQELNNYLDRFTQLFDKEQLMGLNEKEGLRGEMRTTIHKTESIFAELTTYISAEMEVMSQRVYTTLTLSILLTFAVVATLTFLVSRAIYQPVQNITGKIQRIARDLDLTQLIGHRSGDEIGILSHAFDALISTLRETVEQVKSGATEVASASEEMSAITREVGDASNQQQEEVAQAVTAMTEMTSTIQNIAGNANQAASAVNEVHREVSRGKTISDEARHEIETLNSEILEATKAIEKLQKDSESIGAILGEISAIAEQTNLLALNAAIEAARAGEQGRGFAVVADEVRTLASRTQESTESIRSTINEFNKGTAEVVNTVLKSRDRAETGIARVSEASDALQVIYSNISSINDLNTQIATAAEEQSYAAEEINRNVVRVNELASTSHEQASQAALASAALAELAARLNQTVEKFVVN</sequence>
<organism evidence="11 12">
    <name type="scientific">Thalassolituus hydrocarboniclasticus</name>
    <dbReference type="NCBI Taxonomy" id="2742796"/>
    <lineage>
        <taxon>Bacteria</taxon>
        <taxon>Pseudomonadati</taxon>
        <taxon>Pseudomonadota</taxon>
        <taxon>Gammaproteobacteria</taxon>
        <taxon>Oceanospirillales</taxon>
        <taxon>Oceanospirillaceae</taxon>
        <taxon>Thalassolituus</taxon>
    </lineage>
</organism>
<evidence type="ECO:0000256" key="2">
    <source>
        <dbReference type="ARBA" id="ARBA00022519"/>
    </source>
</evidence>
<evidence type="ECO:0000256" key="7">
    <source>
        <dbReference type="SAM" id="Phobius"/>
    </source>
</evidence>
<dbReference type="InterPro" id="IPR032255">
    <property type="entry name" value="HBM"/>
</dbReference>
<dbReference type="Pfam" id="PF00672">
    <property type="entry name" value="HAMP"/>
    <property type="match status" value="1"/>
</dbReference>
<evidence type="ECO:0000256" key="3">
    <source>
        <dbReference type="ARBA" id="ARBA00023224"/>
    </source>
</evidence>
<keyword evidence="6" id="KW-0175">Coiled coil</keyword>
<comment type="subcellular location">
    <subcellularLocation>
        <location evidence="1">Cell inner membrane</location>
        <topology evidence="1">Multi-pass membrane protein</topology>
    </subcellularLocation>
</comment>
<dbReference type="SMART" id="SM00283">
    <property type="entry name" value="MA"/>
    <property type="match status" value="1"/>
</dbReference>
<evidence type="ECO:0000256" key="5">
    <source>
        <dbReference type="PROSITE-ProRule" id="PRU00284"/>
    </source>
</evidence>
<gene>
    <name evidence="11" type="ORF">HUF19_05935</name>
</gene>
<keyword evidence="7" id="KW-1133">Transmembrane helix</keyword>